<proteinExistence type="predicted"/>
<evidence type="ECO:0000256" key="1">
    <source>
        <dbReference type="PROSITE-ProRule" id="PRU00047"/>
    </source>
</evidence>
<accession>A0AAW1XNB6</accession>
<keyword evidence="5" id="KW-1185">Reference proteome</keyword>
<protein>
    <recommendedName>
        <fullName evidence="3">CCHC-type domain-containing protein</fullName>
    </recommendedName>
</protein>
<dbReference type="AlphaFoldDB" id="A0AAW1XNB6"/>
<dbReference type="SUPFAM" id="SSF57756">
    <property type="entry name" value="Retrovirus zinc finger-like domains"/>
    <property type="match status" value="1"/>
</dbReference>
<dbReference type="GO" id="GO:0008270">
    <property type="term" value="F:zinc ion binding"/>
    <property type="evidence" value="ECO:0007669"/>
    <property type="project" value="UniProtKB-KW"/>
</dbReference>
<reference evidence="4 5" key="1">
    <citation type="journal article" date="2023" name="G3 (Bethesda)">
        <title>A chromosome-length genome assembly and annotation of blackberry (Rubus argutus, cv. 'Hillquist').</title>
        <authorList>
            <person name="Bruna T."/>
            <person name="Aryal R."/>
            <person name="Dudchenko O."/>
            <person name="Sargent D.J."/>
            <person name="Mead D."/>
            <person name="Buti M."/>
            <person name="Cavallini A."/>
            <person name="Hytonen T."/>
            <person name="Andres J."/>
            <person name="Pham M."/>
            <person name="Weisz D."/>
            <person name="Mascagni F."/>
            <person name="Usai G."/>
            <person name="Natali L."/>
            <person name="Bassil N."/>
            <person name="Fernandez G.E."/>
            <person name="Lomsadze A."/>
            <person name="Armour M."/>
            <person name="Olukolu B."/>
            <person name="Poorten T."/>
            <person name="Britton C."/>
            <person name="Davik J."/>
            <person name="Ashrafi H."/>
            <person name="Aiden E.L."/>
            <person name="Borodovsky M."/>
            <person name="Worthington M."/>
        </authorList>
    </citation>
    <scope>NUCLEOTIDE SEQUENCE [LARGE SCALE GENOMIC DNA]</scope>
    <source>
        <strain evidence="4">PI 553951</strain>
    </source>
</reference>
<feature type="compositionally biased region" description="Basic and acidic residues" evidence="2">
    <location>
        <begin position="1"/>
        <end position="11"/>
    </location>
</feature>
<gene>
    <name evidence="4" type="ORF">M0R45_015054</name>
</gene>
<keyword evidence="1" id="KW-0479">Metal-binding</keyword>
<dbReference type="InterPro" id="IPR001878">
    <property type="entry name" value="Znf_CCHC"/>
</dbReference>
<comment type="caution">
    <text evidence="4">The sequence shown here is derived from an EMBL/GenBank/DDBJ whole genome shotgun (WGS) entry which is preliminary data.</text>
</comment>
<dbReference type="PROSITE" id="PS50158">
    <property type="entry name" value="ZF_CCHC"/>
    <property type="match status" value="1"/>
</dbReference>
<organism evidence="4 5">
    <name type="scientific">Rubus argutus</name>
    <name type="common">Southern blackberry</name>
    <dbReference type="NCBI Taxonomy" id="59490"/>
    <lineage>
        <taxon>Eukaryota</taxon>
        <taxon>Viridiplantae</taxon>
        <taxon>Streptophyta</taxon>
        <taxon>Embryophyta</taxon>
        <taxon>Tracheophyta</taxon>
        <taxon>Spermatophyta</taxon>
        <taxon>Magnoliopsida</taxon>
        <taxon>eudicotyledons</taxon>
        <taxon>Gunneridae</taxon>
        <taxon>Pentapetalae</taxon>
        <taxon>rosids</taxon>
        <taxon>fabids</taxon>
        <taxon>Rosales</taxon>
        <taxon>Rosaceae</taxon>
        <taxon>Rosoideae</taxon>
        <taxon>Rosoideae incertae sedis</taxon>
        <taxon>Rubus</taxon>
    </lineage>
</organism>
<feature type="region of interest" description="Disordered" evidence="2">
    <location>
        <begin position="180"/>
        <end position="206"/>
    </location>
</feature>
<dbReference type="PANTHER" id="PTHR35317:SF42">
    <property type="entry name" value="RETROTRANSPOSON GAG DOMAIN-CONTAINING PROTEIN"/>
    <property type="match status" value="1"/>
</dbReference>
<dbReference type="GO" id="GO:0003676">
    <property type="term" value="F:nucleic acid binding"/>
    <property type="evidence" value="ECO:0007669"/>
    <property type="project" value="InterPro"/>
</dbReference>
<evidence type="ECO:0000313" key="4">
    <source>
        <dbReference type="EMBL" id="KAK9938307.1"/>
    </source>
</evidence>
<feature type="region of interest" description="Disordered" evidence="2">
    <location>
        <begin position="1"/>
        <end position="29"/>
    </location>
</feature>
<dbReference type="InterPro" id="IPR036875">
    <property type="entry name" value="Znf_CCHC_sf"/>
</dbReference>
<evidence type="ECO:0000259" key="3">
    <source>
        <dbReference type="PROSITE" id="PS50158"/>
    </source>
</evidence>
<evidence type="ECO:0000313" key="5">
    <source>
        <dbReference type="Proteomes" id="UP001457282"/>
    </source>
</evidence>
<keyword evidence="1" id="KW-0863">Zinc-finger</keyword>
<dbReference type="PANTHER" id="PTHR35317">
    <property type="entry name" value="OS04G0629600 PROTEIN"/>
    <property type="match status" value="1"/>
</dbReference>
<evidence type="ECO:0000256" key="2">
    <source>
        <dbReference type="SAM" id="MobiDB-lite"/>
    </source>
</evidence>
<dbReference type="EMBL" id="JBEDUW010000003">
    <property type="protein sequence ID" value="KAK9938307.1"/>
    <property type="molecule type" value="Genomic_DNA"/>
</dbReference>
<feature type="domain" description="CCHC-type" evidence="3">
    <location>
        <begin position="226"/>
        <end position="241"/>
    </location>
</feature>
<keyword evidence="1" id="KW-0862">Zinc</keyword>
<name>A0AAW1XNB6_RUBAR</name>
<sequence length="261" mass="29651">MDLDLALREDEPAAITDQSTAEQKQKKEKWDKSNRMSILIMKRTMAETVRGGIPNNDNAKAFLEAVGAKFKESQKAETTFLMNALTTSRYDGSSGVREHIMKMIDVASKLNELEVPISDPILVNMAINSLSSKFEQLKVSYNTQKETWDLNELISICAQEEERQKQEKKEVNLVHSAHMDNASGSGKSPNAPKFSNAPAKTAQPPKVNHGLKVKKFNFNKKGSFICYFCKKAGHMKKNCEKHKRWQKRKVFRCLFQMFLCA</sequence>
<dbReference type="Pfam" id="PF14223">
    <property type="entry name" value="Retrotran_gag_2"/>
    <property type="match status" value="1"/>
</dbReference>
<dbReference type="Proteomes" id="UP001457282">
    <property type="component" value="Unassembled WGS sequence"/>
</dbReference>